<gene>
    <name evidence="1" type="ORF">TNCV_28361</name>
</gene>
<organism evidence="1 2">
    <name type="scientific">Trichonephila clavipes</name>
    <name type="common">Golden silk orbweaver</name>
    <name type="synonym">Nephila clavipes</name>
    <dbReference type="NCBI Taxonomy" id="2585209"/>
    <lineage>
        <taxon>Eukaryota</taxon>
        <taxon>Metazoa</taxon>
        <taxon>Ecdysozoa</taxon>
        <taxon>Arthropoda</taxon>
        <taxon>Chelicerata</taxon>
        <taxon>Arachnida</taxon>
        <taxon>Araneae</taxon>
        <taxon>Araneomorphae</taxon>
        <taxon>Entelegynae</taxon>
        <taxon>Araneoidea</taxon>
        <taxon>Nephilidae</taxon>
        <taxon>Trichonephila</taxon>
    </lineage>
</organism>
<evidence type="ECO:0000313" key="1">
    <source>
        <dbReference type="EMBL" id="GFY36632.1"/>
    </source>
</evidence>
<dbReference type="EMBL" id="BMAU01021437">
    <property type="protein sequence ID" value="GFY36632.1"/>
    <property type="molecule type" value="Genomic_DNA"/>
</dbReference>
<sequence length="74" mass="8590">MEERVLIRFEAAPSSSTRAVLYEFDICQSLAGCIVLEDFMPPYHVQRVKSLSKDDYPRRPDFLRLMLGLKNNDP</sequence>
<reference evidence="1" key="1">
    <citation type="submission" date="2020-08" db="EMBL/GenBank/DDBJ databases">
        <title>Multicomponent nature underlies the extraordinary mechanical properties of spider dragline silk.</title>
        <authorList>
            <person name="Kono N."/>
            <person name="Nakamura H."/>
            <person name="Mori M."/>
            <person name="Yoshida Y."/>
            <person name="Ohtoshi R."/>
            <person name="Malay A.D."/>
            <person name="Moran D.A.P."/>
            <person name="Tomita M."/>
            <person name="Numata K."/>
            <person name="Arakawa K."/>
        </authorList>
    </citation>
    <scope>NUCLEOTIDE SEQUENCE</scope>
</reference>
<keyword evidence="2" id="KW-1185">Reference proteome</keyword>
<accession>A0A8X7BNC5</accession>
<name>A0A8X7BNC5_TRICX</name>
<dbReference type="AlphaFoldDB" id="A0A8X7BNC5"/>
<comment type="caution">
    <text evidence="1">The sequence shown here is derived from an EMBL/GenBank/DDBJ whole genome shotgun (WGS) entry which is preliminary data.</text>
</comment>
<proteinExistence type="predicted"/>
<evidence type="ECO:0000313" key="2">
    <source>
        <dbReference type="Proteomes" id="UP000887159"/>
    </source>
</evidence>
<protein>
    <submittedName>
        <fullName evidence="1">Uncharacterized protein</fullName>
    </submittedName>
</protein>
<dbReference type="Proteomes" id="UP000887159">
    <property type="component" value="Unassembled WGS sequence"/>
</dbReference>